<dbReference type="FunFam" id="3.40.50.300:FF:000016">
    <property type="entry name" value="Oligopeptide ABC transporter ATP-binding component"/>
    <property type="match status" value="1"/>
</dbReference>
<proteinExistence type="inferred from homology"/>
<dbReference type="GO" id="GO:0055085">
    <property type="term" value="P:transmembrane transport"/>
    <property type="evidence" value="ECO:0007669"/>
    <property type="project" value="UniProtKB-ARBA"/>
</dbReference>
<sequence length="345" mass="38829">MNKILENSIEKKVVLEARDLKKHFEISKGIIKREKVNVKAVDGINFKVYDGETLGIVGESGCGKSTTGELLLGLLEPTAGEVIFNDVNLSKMSQEELRLARKDLQVIFQDPYSSLNPRMTVEEIISEPLIVHNIMKGKKLKTRVKELMNLVGLQEHQLKRFPHEFSGGQRQRIGIARALALDPKVIVCDEAVSALDVSIQAQILNLLKKLQDELDLTFVFIAHGLPTVRHISDRIAVMYLGKVVELADKNELFDNPLHPYTHGLLLSVPVPDPELRKDDPTTMKGEIPSPSNPPSGCHFHPRCKFATEKCKELVPEFREIIDNHYLACHHPLIKEDNEVFDTSND</sequence>
<evidence type="ECO:0000256" key="4">
    <source>
        <dbReference type="ARBA" id="ARBA00022840"/>
    </source>
</evidence>
<dbReference type="GO" id="GO:0016887">
    <property type="term" value="F:ATP hydrolysis activity"/>
    <property type="evidence" value="ECO:0007669"/>
    <property type="project" value="InterPro"/>
</dbReference>
<keyword evidence="3" id="KW-0547">Nucleotide-binding</keyword>
<evidence type="ECO:0000256" key="3">
    <source>
        <dbReference type="ARBA" id="ARBA00022741"/>
    </source>
</evidence>
<dbReference type="AlphaFoldDB" id="A0A6V7R365"/>
<keyword evidence="4 6" id="KW-0067">ATP-binding</keyword>
<evidence type="ECO:0000259" key="5">
    <source>
        <dbReference type="PROSITE" id="PS50893"/>
    </source>
</evidence>
<comment type="similarity">
    <text evidence="1">Belongs to the ABC transporter superfamily.</text>
</comment>
<dbReference type="InterPro" id="IPR013563">
    <property type="entry name" value="Oligopep_ABC_C"/>
</dbReference>
<comment type="caution">
    <text evidence="6">The sequence shown here is derived from an EMBL/GenBank/DDBJ whole genome shotgun (WGS) entry which is preliminary data.</text>
</comment>
<dbReference type="InterPro" id="IPR003439">
    <property type="entry name" value="ABC_transporter-like_ATP-bd"/>
</dbReference>
<protein>
    <submittedName>
        <fullName evidence="6">Oligopeptide transport ATP-binding protein OppF</fullName>
    </submittedName>
</protein>
<feature type="domain" description="ABC transporter" evidence="5">
    <location>
        <begin position="15"/>
        <end position="265"/>
    </location>
</feature>
<keyword evidence="7" id="KW-1185">Reference proteome</keyword>
<evidence type="ECO:0000256" key="2">
    <source>
        <dbReference type="ARBA" id="ARBA00022448"/>
    </source>
</evidence>
<dbReference type="PROSITE" id="PS00211">
    <property type="entry name" value="ABC_TRANSPORTER_1"/>
    <property type="match status" value="1"/>
</dbReference>
<dbReference type="PANTHER" id="PTHR43776">
    <property type="entry name" value="TRANSPORT ATP-BINDING PROTEIN"/>
    <property type="match status" value="1"/>
</dbReference>
<evidence type="ECO:0000313" key="6">
    <source>
        <dbReference type="EMBL" id="CAD2071528.1"/>
    </source>
</evidence>
<dbReference type="GO" id="GO:0005524">
    <property type="term" value="F:ATP binding"/>
    <property type="evidence" value="ECO:0007669"/>
    <property type="project" value="UniProtKB-KW"/>
</dbReference>
<name>A0A6V7R365_9STAP</name>
<dbReference type="PANTHER" id="PTHR43776:SF8">
    <property type="entry name" value="ABC TRANSPORTER, ATP-BINDING PROTEIN"/>
    <property type="match status" value="1"/>
</dbReference>
<dbReference type="Pfam" id="PF08352">
    <property type="entry name" value="oligo_HPY"/>
    <property type="match status" value="1"/>
</dbReference>
<organism evidence="6 7">
    <name type="scientific">Jeotgalicoccus meleagridis</name>
    <dbReference type="NCBI Taxonomy" id="2759181"/>
    <lineage>
        <taxon>Bacteria</taxon>
        <taxon>Bacillati</taxon>
        <taxon>Bacillota</taxon>
        <taxon>Bacilli</taxon>
        <taxon>Bacillales</taxon>
        <taxon>Staphylococcaceae</taxon>
        <taxon>Jeotgalicoccus</taxon>
    </lineage>
</organism>
<dbReference type="Proteomes" id="UP000589351">
    <property type="component" value="Unassembled WGS sequence"/>
</dbReference>
<keyword evidence="2" id="KW-0813">Transport</keyword>
<dbReference type="EMBL" id="CAJEWD010000003">
    <property type="protein sequence ID" value="CAD2071528.1"/>
    <property type="molecule type" value="Genomic_DNA"/>
</dbReference>
<dbReference type="CDD" id="cd03257">
    <property type="entry name" value="ABC_NikE_OppD_transporters"/>
    <property type="match status" value="1"/>
</dbReference>
<dbReference type="Gene3D" id="3.40.50.300">
    <property type="entry name" value="P-loop containing nucleotide triphosphate hydrolases"/>
    <property type="match status" value="1"/>
</dbReference>
<evidence type="ECO:0000313" key="7">
    <source>
        <dbReference type="Proteomes" id="UP000589351"/>
    </source>
</evidence>
<dbReference type="InterPro" id="IPR027417">
    <property type="entry name" value="P-loop_NTPase"/>
</dbReference>
<dbReference type="RefSeq" id="WP_185124846.1">
    <property type="nucleotide sequence ID" value="NZ_CAJEWD010000003.1"/>
</dbReference>
<dbReference type="InterPro" id="IPR050319">
    <property type="entry name" value="ABC_transp_ATP-bind"/>
</dbReference>
<dbReference type="Pfam" id="PF00005">
    <property type="entry name" value="ABC_tran"/>
    <property type="match status" value="1"/>
</dbReference>
<dbReference type="SUPFAM" id="SSF52540">
    <property type="entry name" value="P-loop containing nucleoside triphosphate hydrolases"/>
    <property type="match status" value="1"/>
</dbReference>
<dbReference type="SMART" id="SM00382">
    <property type="entry name" value="AAA"/>
    <property type="match status" value="1"/>
</dbReference>
<dbReference type="GO" id="GO:0015833">
    <property type="term" value="P:peptide transport"/>
    <property type="evidence" value="ECO:0007669"/>
    <property type="project" value="InterPro"/>
</dbReference>
<dbReference type="InterPro" id="IPR003593">
    <property type="entry name" value="AAA+_ATPase"/>
</dbReference>
<accession>A0A6V7R365</accession>
<dbReference type="InterPro" id="IPR017871">
    <property type="entry name" value="ABC_transporter-like_CS"/>
</dbReference>
<dbReference type="PROSITE" id="PS50893">
    <property type="entry name" value="ABC_TRANSPORTER_2"/>
    <property type="match status" value="1"/>
</dbReference>
<evidence type="ECO:0000256" key="1">
    <source>
        <dbReference type="ARBA" id="ARBA00005417"/>
    </source>
</evidence>
<dbReference type="NCBIfam" id="TIGR01727">
    <property type="entry name" value="oligo_HPY"/>
    <property type="match status" value="1"/>
</dbReference>
<reference evidence="6 7" key="1">
    <citation type="submission" date="2020-07" db="EMBL/GenBank/DDBJ databases">
        <authorList>
            <person name="Criscuolo A."/>
        </authorList>
    </citation>
    <scope>NUCLEOTIDE SEQUENCE [LARGE SCALE GENOMIC DNA]</scope>
    <source>
        <strain evidence="6">CIP111649</strain>
    </source>
</reference>
<gene>
    <name evidence="6" type="primary">oppF_1</name>
    <name evidence="6" type="ORF">JEODO184_00286</name>
</gene>